<evidence type="ECO:0000313" key="2">
    <source>
        <dbReference type="Proteomes" id="UP001201812"/>
    </source>
</evidence>
<name>A0AAD4MKK4_9BILA</name>
<proteinExistence type="predicted"/>
<sequence>MEADENVEISRDCTGAEDVIECQNCENEILPQTSRTNIAFVLKTHLEEPLDFAVNSDIRLIAVADEKLGLVILDFDGSKIQNFRPSEFLATINGVRFHKSDDNVKMVLLMCEERKWFVAVYHLLEGNTTSDESEELRVQCPTEPELQGKAQMKFTLMDGVIYLLGTGLNCSIIWTMSMTSLVWKTLIVERTRSSSTYATPTPTHQSKRSVSSLLCQKVKTTDEQEVLEPEVTPIYSSFDVRRWSTAQIRIVLCEADRPRLHILCIGPNGEHLVETQTVKVKRAESQKWIVQGPRLAIWDNEKIIVHDGSGKIFWFNDVSYRIQKIIADMGKSEIVTLQTSNDWCFVLNRSDKCIYSFYYGSIDSI</sequence>
<accession>A0AAD4MKK4</accession>
<dbReference type="SUPFAM" id="SSF50978">
    <property type="entry name" value="WD40 repeat-like"/>
    <property type="match status" value="1"/>
</dbReference>
<dbReference type="AlphaFoldDB" id="A0AAD4MKK4"/>
<protein>
    <submittedName>
        <fullName evidence="1">Uncharacterized protein</fullName>
    </submittedName>
</protein>
<dbReference type="EMBL" id="JAKKPZ010000608">
    <property type="protein sequence ID" value="KAI1693606.1"/>
    <property type="molecule type" value="Genomic_DNA"/>
</dbReference>
<dbReference type="InterPro" id="IPR036322">
    <property type="entry name" value="WD40_repeat_dom_sf"/>
</dbReference>
<reference evidence="1" key="1">
    <citation type="submission" date="2022-01" db="EMBL/GenBank/DDBJ databases">
        <title>Genome Sequence Resource for Two Populations of Ditylenchus destructor, the Migratory Endoparasitic Phytonematode.</title>
        <authorList>
            <person name="Zhang H."/>
            <person name="Lin R."/>
            <person name="Xie B."/>
        </authorList>
    </citation>
    <scope>NUCLEOTIDE SEQUENCE</scope>
    <source>
        <strain evidence="1">BazhouSP</strain>
    </source>
</reference>
<keyword evidence="2" id="KW-1185">Reference proteome</keyword>
<dbReference type="Proteomes" id="UP001201812">
    <property type="component" value="Unassembled WGS sequence"/>
</dbReference>
<evidence type="ECO:0000313" key="1">
    <source>
        <dbReference type="EMBL" id="KAI1693606.1"/>
    </source>
</evidence>
<gene>
    <name evidence="1" type="ORF">DdX_20565</name>
</gene>
<comment type="caution">
    <text evidence="1">The sequence shown here is derived from an EMBL/GenBank/DDBJ whole genome shotgun (WGS) entry which is preliminary data.</text>
</comment>
<organism evidence="1 2">
    <name type="scientific">Ditylenchus destructor</name>
    <dbReference type="NCBI Taxonomy" id="166010"/>
    <lineage>
        <taxon>Eukaryota</taxon>
        <taxon>Metazoa</taxon>
        <taxon>Ecdysozoa</taxon>
        <taxon>Nematoda</taxon>
        <taxon>Chromadorea</taxon>
        <taxon>Rhabditida</taxon>
        <taxon>Tylenchina</taxon>
        <taxon>Tylenchomorpha</taxon>
        <taxon>Sphaerularioidea</taxon>
        <taxon>Anguinidae</taxon>
        <taxon>Anguininae</taxon>
        <taxon>Ditylenchus</taxon>
    </lineage>
</organism>